<dbReference type="Proteomes" id="UP000069902">
    <property type="component" value="Chromosome cPNK"/>
</dbReference>
<evidence type="ECO:0000313" key="1">
    <source>
        <dbReference type="EMBL" id="CUI17428.1"/>
    </source>
</evidence>
<gene>
    <name evidence="1" type="ORF">PNK_1821</name>
</gene>
<accession>A0A0U5JF49</accession>
<evidence type="ECO:0000313" key="2">
    <source>
        <dbReference type="Proteomes" id="UP000069902"/>
    </source>
</evidence>
<sequence>MNSLSDLPIRLTTPFDDEKDALKKIGIKKTRLNPNNFQTVLNRYQSLLPAHFFLPEASIQRTLRANHAHLLLFEKINQVFLIGSSH</sequence>
<organism evidence="1 2">
    <name type="scientific">Candidatus Protochlamydia naegleriophila</name>
    <dbReference type="NCBI Taxonomy" id="389348"/>
    <lineage>
        <taxon>Bacteria</taxon>
        <taxon>Pseudomonadati</taxon>
        <taxon>Chlamydiota</taxon>
        <taxon>Chlamydiia</taxon>
        <taxon>Parachlamydiales</taxon>
        <taxon>Parachlamydiaceae</taxon>
        <taxon>Candidatus Protochlamydia</taxon>
    </lineage>
</organism>
<keyword evidence="2" id="KW-1185">Reference proteome</keyword>
<name>A0A0U5JF49_9BACT</name>
<dbReference type="InParanoid" id="A0A0U5JF49"/>
<reference evidence="2" key="1">
    <citation type="submission" date="2015-09" db="EMBL/GenBank/DDBJ databases">
        <authorList>
            <person name="Bertelli C."/>
        </authorList>
    </citation>
    <scope>NUCLEOTIDE SEQUENCE [LARGE SCALE GENOMIC DNA]</scope>
    <source>
        <strain evidence="2">KNic</strain>
    </source>
</reference>
<dbReference type="RefSeq" id="WP_059061610.1">
    <property type="nucleotide sequence ID" value="NZ_LN879502.1"/>
</dbReference>
<proteinExistence type="predicted"/>
<dbReference type="AlphaFoldDB" id="A0A0U5JF49"/>
<dbReference type="EMBL" id="LN879502">
    <property type="protein sequence ID" value="CUI17428.1"/>
    <property type="molecule type" value="Genomic_DNA"/>
</dbReference>
<protein>
    <submittedName>
        <fullName evidence="1">Uncharacterized protein</fullName>
    </submittedName>
</protein>
<dbReference type="KEGG" id="pnl:PNK_1821"/>
<dbReference type="PATRIC" id="fig|389348.3.peg.2046"/>